<dbReference type="AlphaFoldDB" id="A0A510HJ86"/>
<protein>
    <submittedName>
        <fullName evidence="3">Short-chain dehydrogenase</fullName>
    </submittedName>
</protein>
<dbReference type="Proteomes" id="UP000318065">
    <property type="component" value="Chromosome"/>
</dbReference>
<accession>A0A510HJ86</accession>
<dbReference type="InterPro" id="IPR002347">
    <property type="entry name" value="SDR_fam"/>
</dbReference>
<reference evidence="3" key="1">
    <citation type="journal article" date="2019" name="Microbiol. Resour. Announc.">
        <title>Complete Genome Sequence of Rubrobacter xylanophilus Strain AA3-22, Isolated from Arima Onsen in Japan.</title>
        <authorList>
            <person name="Tomariguchi N."/>
            <person name="Miyazaki K."/>
        </authorList>
    </citation>
    <scope>NUCLEOTIDE SEQUENCE [LARGE SCALE GENOMIC DNA]</scope>
    <source>
        <strain evidence="3">AA3-22</strain>
    </source>
</reference>
<proteinExistence type="inferred from homology"/>
<dbReference type="Pfam" id="PF00106">
    <property type="entry name" value="adh_short"/>
    <property type="match status" value="1"/>
</dbReference>
<dbReference type="GO" id="GO:0016616">
    <property type="term" value="F:oxidoreductase activity, acting on the CH-OH group of donors, NAD or NADP as acceptor"/>
    <property type="evidence" value="ECO:0007669"/>
    <property type="project" value="TreeGrafter"/>
</dbReference>
<keyword evidence="2" id="KW-0560">Oxidoreductase</keyword>
<comment type="similarity">
    <text evidence="1">Belongs to the short-chain dehydrogenases/reductases (SDR) family.</text>
</comment>
<evidence type="ECO:0000313" key="3">
    <source>
        <dbReference type="EMBL" id="BBL79968.1"/>
    </source>
</evidence>
<sequence>MSPQPSRVFVTGSADGLGRAAARALLEQGHEVVVHARNRKRLEAVRELLERGAEAVVGDLSDPGETLGVAEQVNRLGRMDAVIHNAADGGGLQVLPVNVVAPYLLTARIRRPRRLIYISSGMHRGGRADPGGMDWSGSRATASYSDSKLFVTALAMAVARLWPDVFSNAVNPGWVPTKMGGPGAPDDLRLGHTTQVWLATSDDPEARTSGGYWYHMRRQEPARIVHDESFQDELLEELARFTGIRLTPDETSTEEER</sequence>
<dbReference type="PANTHER" id="PTHR42760:SF133">
    <property type="entry name" value="3-OXOACYL-[ACYL-CARRIER-PROTEIN] REDUCTASE"/>
    <property type="match status" value="1"/>
</dbReference>
<name>A0A510HJ86_9ACTN</name>
<gene>
    <name evidence="3" type="ORF">RxyAA322_18220</name>
</gene>
<dbReference type="PRINTS" id="PR00081">
    <property type="entry name" value="GDHRDH"/>
</dbReference>
<dbReference type="SUPFAM" id="SSF51735">
    <property type="entry name" value="NAD(P)-binding Rossmann-fold domains"/>
    <property type="match status" value="1"/>
</dbReference>
<dbReference type="RefSeq" id="WP_143527983.1">
    <property type="nucleotide sequence ID" value="NZ_AP019791.1"/>
</dbReference>
<dbReference type="Gene3D" id="3.40.50.720">
    <property type="entry name" value="NAD(P)-binding Rossmann-like Domain"/>
    <property type="match status" value="1"/>
</dbReference>
<keyword evidence="4" id="KW-1185">Reference proteome</keyword>
<evidence type="ECO:0000256" key="2">
    <source>
        <dbReference type="ARBA" id="ARBA00023002"/>
    </source>
</evidence>
<dbReference type="PANTHER" id="PTHR42760">
    <property type="entry name" value="SHORT-CHAIN DEHYDROGENASES/REDUCTASES FAMILY MEMBER"/>
    <property type="match status" value="1"/>
</dbReference>
<dbReference type="OrthoDB" id="9785826at2"/>
<dbReference type="InterPro" id="IPR036291">
    <property type="entry name" value="NAD(P)-bd_dom_sf"/>
</dbReference>
<dbReference type="EMBL" id="AP019791">
    <property type="protein sequence ID" value="BBL79968.1"/>
    <property type="molecule type" value="Genomic_DNA"/>
</dbReference>
<organism evidence="3 4">
    <name type="scientific">Rubrobacter xylanophilus</name>
    <dbReference type="NCBI Taxonomy" id="49319"/>
    <lineage>
        <taxon>Bacteria</taxon>
        <taxon>Bacillati</taxon>
        <taxon>Actinomycetota</taxon>
        <taxon>Rubrobacteria</taxon>
        <taxon>Rubrobacterales</taxon>
        <taxon>Rubrobacteraceae</taxon>
        <taxon>Rubrobacter</taxon>
    </lineage>
</organism>
<evidence type="ECO:0000256" key="1">
    <source>
        <dbReference type="ARBA" id="ARBA00006484"/>
    </source>
</evidence>
<evidence type="ECO:0000313" key="4">
    <source>
        <dbReference type="Proteomes" id="UP000318065"/>
    </source>
</evidence>